<accession>A0A8S1D4C7</accession>
<organism evidence="2 3">
    <name type="scientific">Cloeon dipterum</name>
    <dbReference type="NCBI Taxonomy" id="197152"/>
    <lineage>
        <taxon>Eukaryota</taxon>
        <taxon>Metazoa</taxon>
        <taxon>Ecdysozoa</taxon>
        <taxon>Arthropoda</taxon>
        <taxon>Hexapoda</taxon>
        <taxon>Insecta</taxon>
        <taxon>Pterygota</taxon>
        <taxon>Palaeoptera</taxon>
        <taxon>Ephemeroptera</taxon>
        <taxon>Pisciforma</taxon>
        <taxon>Baetidae</taxon>
        <taxon>Cloeon</taxon>
    </lineage>
</organism>
<sequence>MAKVTANCAKRLGCKFVVDIGSGLGHLGRILAFHYGLQVCCLEEQICLTEKAKNIDEQLRKLFEKSGRNIVPPVHINKSINTALDQNELIKILLDAFGLQFKEELEFGLVGLHPCGDLGPTLMRLLVNCPNAVFINVVGCCYMKLTEESSGYIQGYPMSCFVTGEINTKNLSYEAREVSCHALEMYCDRLKKGCVDDLKIHCYRSTLECILIRHWPHLKHSGLKSIKHTQDMSFEKYAVEAVEKLAISLPAQELLSVDVEKRLLQWKNVVVFYSLRLMLAPLVESAILLDRLLFMEENGLPAMLIPAFDPQFSPRNHILLALKENK</sequence>
<dbReference type="InterPro" id="IPR052220">
    <property type="entry name" value="METTL25"/>
</dbReference>
<dbReference type="Pfam" id="PF13679">
    <property type="entry name" value="Methyltransf_32"/>
    <property type="match status" value="1"/>
</dbReference>
<comment type="caution">
    <text evidence="2">The sequence shown here is derived from an EMBL/GenBank/DDBJ whole genome shotgun (WGS) entry which is preliminary data.</text>
</comment>
<evidence type="ECO:0000313" key="2">
    <source>
        <dbReference type="EMBL" id="CAB3375267.1"/>
    </source>
</evidence>
<evidence type="ECO:0000313" key="3">
    <source>
        <dbReference type="Proteomes" id="UP000494165"/>
    </source>
</evidence>
<dbReference type="OrthoDB" id="5875367at2759"/>
<dbReference type="AlphaFoldDB" id="A0A8S1D4C7"/>
<feature type="domain" description="Methyltransferase" evidence="1">
    <location>
        <begin position="3"/>
        <end position="147"/>
    </location>
</feature>
<gene>
    <name evidence="2" type="ORF">CLODIP_2_CD04676</name>
</gene>
<reference evidence="2 3" key="1">
    <citation type="submission" date="2020-04" db="EMBL/GenBank/DDBJ databases">
        <authorList>
            <person name="Alioto T."/>
            <person name="Alioto T."/>
            <person name="Gomez Garrido J."/>
        </authorList>
    </citation>
    <scope>NUCLEOTIDE SEQUENCE [LARGE SCALE GENOMIC DNA]</scope>
</reference>
<dbReference type="InterPro" id="IPR025714">
    <property type="entry name" value="Methyltranfer_dom"/>
</dbReference>
<dbReference type="Proteomes" id="UP000494165">
    <property type="component" value="Unassembled WGS sequence"/>
</dbReference>
<dbReference type="PANTHER" id="PTHR12496:SF2">
    <property type="entry name" value="METHYLTRANSFERASE-LIKE PROTEIN 25B"/>
    <property type="match status" value="1"/>
</dbReference>
<keyword evidence="3" id="KW-1185">Reference proteome</keyword>
<dbReference type="PANTHER" id="PTHR12496">
    <property type="entry name" value="CGI-41 METHYLTRANSFERASE"/>
    <property type="match status" value="1"/>
</dbReference>
<protein>
    <recommendedName>
        <fullName evidence="1">Methyltransferase domain-containing protein</fullName>
    </recommendedName>
</protein>
<name>A0A8S1D4C7_9INSE</name>
<evidence type="ECO:0000259" key="1">
    <source>
        <dbReference type="Pfam" id="PF13679"/>
    </source>
</evidence>
<proteinExistence type="predicted"/>
<dbReference type="EMBL" id="CADEPI010000109">
    <property type="protein sequence ID" value="CAB3375267.1"/>
    <property type="molecule type" value="Genomic_DNA"/>
</dbReference>